<evidence type="ECO:0000313" key="3">
    <source>
        <dbReference type="Proteomes" id="UP000274922"/>
    </source>
</evidence>
<reference evidence="3" key="1">
    <citation type="journal article" date="2018" name="Nat. Microbiol.">
        <title>Leveraging single-cell genomics to expand the fungal tree of life.</title>
        <authorList>
            <person name="Ahrendt S.R."/>
            <person name="Quandt C.A."/>
            <person name="Ciobanu D."/>
            <person name="Clum A."/>
            <person name="Salamov A."/>
            <person name="Andreopoulos B."/>
            <person name="Cheng J.F."/>
            <person name="Woyke T."/>
            <person name="Pelin A."/>
            <person name="Henrissat B."/>
            <person name="Reynolds N.K."/>
            <person name="Benny G.L."/>
            <person name="Smith M.E."/>
            <person name="James T.Y."/>
            <person name="Grigoriev I.V."/>
        </authorList>
    </citation>
    <scope>NUCLEOTIDE SEQUENCE [LARGE SCALE GENOMIC DNA]</scope>
    <source>
        <strain evidence="3">ATCC 52028</strain>
    </source>
</reference>
<dbReference type="SUPFAM" id="SSF101898">
    <property type="entry name" value="NHL repeat"/>
    <property type="match status" value="1"/>
</dbReference>
<dbReference type="EMBL" id="ML014121">
    <property type="protein sequence ID" value="RKP03519.1"/>
    <property type="molecule type" value="Genomic_DNA"/>
</dbReference>
<sequence length="741" mass="79522">MVSSTPVSVFACRDAVLELVDASDTTFLPDRVVDATWSPARQVLACVFASGSGAFYRDTGELIGDMAAQTTPVVETAAPGASPGLPLLAPRPLRTHFQCGAWDPATQQYAAVTRDGRVVLTDALHEPPFYTVPPPPPPTLLPPSPDDRVDGVQWLPFHRDAAAHATPDGDAWLVVRWQSGAIDVYANAMFFLMRRHVPAPPAGCILERANGALLVLARDGALYRVALPAAVSTMPCAEVAQQLDRVAEGFRVMRHALSEIDGAVMRSRPHVRVVRGPPPDDEDACLMHDWLDLYMTGFASPALSAHLQDALQPATLTRHARAIQDLFVQLGATVALGYEAGVDLALAGSATLASLLATVRASDGSIRMHAEAAALAQVMQRLRSDTSALIETLQEDGAAWSLFLGWIDALLNNRHDAEAALDKPRPVRLQDVEVHPFLEYTRSSVDAVWGRLFPEHSALGLAMTTEIQRLCETTREALACLSRLYAGLAPAGDDESGGSSSICLAPAPAWQREHGSSSAMRAVAWARPHPSGTPCPLLVEVLPPPASRDSTGDDAAPPWHLVVYASPQPGERDTLIKTLHGGVPASVQPRGRRVRLLLNIEGHDTYGIAHVRWVVPIDPGGLVVVCEAYHPSAPEENLQVMAYGRLPAIADFADISLSDVDTPPDVCVLHSWHTSQDPQDAPTHVVVKTTPGQEMVAIVTSHTQLQTFVVEARSDEDLDDEVDEAEGDAYPLDEDATASPP</sequence>
<accession>A0A4V1IVB9</accession>
<proteinExistence type="predicted"/>
<evidence type="ECO:0008006" key="4">
    <source>
        <dbReference type="Google" id="ProtNLM"/>
    </source>
</evidence>
<feature type="compositionally biased region" description="Acidic residues" evidence="1">
    <location>
        <begin position="714"/>
        <end position="741"/>
    </location>
</feature>
<protein>
    <recommendedName>
        <fullName evidence="4">Anaphase-promoting complex subunit 4</fullName>
    </recommendedName>
</protein>
<keyword evidence="3" id="KW-1185">Reference proteome</keyword>
<name>A0A4V1IVB9_9FUNG</name>
<dbReference type="AlphaFoldDB" id="A0A4V1IVB9"/>
<evidence type="ECO:0000313" key="2">
    <source>
        <dbReference type="EMBL" id="RKP03519.1"/>
    </source>
</evidence>
<organism evidence="2 3">
    <name type="scientific">Caulochytrium protostelioides</name>
    <dbReference type="NCBI Taxonomy" id="1555241"/>
    <lineage>
        <taxon>Eukaryota</taxon>
        <taxon>Fungi</taxon>
        <taxon>Fungi incertae sedis</taxon>
        <taxon>Chytridiomycota</taxon>
        <taxon>Chytridiomycota incertae sedis</taxon>
        <taxon>Chytridiomycetes</taxon>
        <taxon>Caulochytriales</taxon>
        <taxon>Caulochytriaceae</taxon>
        <taxon>Caulochytrium</taxon>
    </lineage>
</organism>
<feature type="region of interest" description="Disordered" evidence="1">
    <location>
        <begin position="713"/>
        <end position="741"/>
    </location>
</feature>
<gene>
    <name evidence="2" type="ORF">CXG81DRAFT_16901</name>
</gene>
<dbReference type="Proteomes" id="UP000274922">
    <property type="component" value="Unassembled WGS sequence"/>
</dbReference>
<evidence type="ECO:0000256" key="1">
    <source>
        <dbReference type="SAM" id="MobiDB-lite"/>
    </source>
</evidence>